<organism evidence="2 3">
    <name type="scientific">Punica granatum</name>
    <name type="common">Pomegranate</name>
    <dbReference type="NCBI Taxonomy" id="22663"/>
    <lineage>
        <taxon>Eukaryota</taxon>
        <taxon>Viridiplantae</taxon>
        <taxon>Streptophyta</taxon>
        <taxon>Embryophyta</taxon>
        <taxon>Tracheophyta</taxon>
        <taxon>Spermatophyta</taxon>
        <taxon>Magnoliopsida</taxon>
        <taxon>eudicotyledons</taxon>
        <taxon>Gunneridae</taxon>
        <taxon>Pentapetalae</taxon>
        <taxon>rosids</taxon>
        <taxon>malvids</taxon>
        <taxon>Myrtales</taxon>
        <taxon>Lythraceae</taxon>
        <taxon>Punica</taxon>
    </lineage>
</organism>
<reference evidence="3" key="1">
    <citation type="journal article" date="2017" name="Plant J.">
        <title>The pomegranate (Punica granatum L.) genome and the genomics of punicalagin biosynthesis.</title>
        <authorList>
            <person name="Qin G."/>
            <person name="Xu C."/>
            <person name="Ming R."/>
            <person name="Tang H."/>
            <person name="Guyot R."/>
            <person name="Kramer E.M."/>
            <person name="Hu Y."/>
            <person name="Yi X."/>
            <person name="Qi Y."/>
            <person name="Xu X."/>
            <person name="Gao Z."/>
            <person name="Pan H."/>
            <person name="Jian J."/>
            <person name="Tian Y."/>
            <person name="Yue Z."/>
            <person name="Xu Y."/>
        </authorList>
    </citation>
    <scope>NUCLEOTIDE SEQUENCE [LARGE SCALE GENOMIC DNA]</scope>
    <source>
        <strain evidence="3">cv. Dabenzi</strain>
    </source>
</reference>
<accession>A0A218XGK1</accession>
<evidence type="ECO:0000256" key="1">
    <source>
        <dbReference type="SAM" id="MobiDB-lite"/>
    </source>
</evidence>
<name>A0A218XGK1_PUNGR</name>
<feature type="region of interest" description="Disordered" evidence="1">
    <location>
        <begin position="36"/>
        <end position="58"/>
    </location>
</feature>
<evidence type="ECO:0000313" key="2">
    <source>
        <dbReference type="EMBL" id="OWM83856.1"/>
    </source>
</evidence>
<sequence length="86" mass="10001">MPGTEGEYNSHWKCITMIMIWSVEVSESEEGGQLRIEAKRMGEKDWEDNRGNKKQRKETGCSALSSSYLQLVNHNLFRLVRKSCFM</sequence>
<dbReference type="EMBL" id="MTKT01001810">
    <property type="protein sequence ID" value="OWM83856.1"/>
    <property type="molecule type" value="Genomic_DNA"/>
</dbReference>
<feature type="compositionally biased region" description="Basic and acidic residues" evidence="1">
    <location>
        <begin position="36"/>
        <end position="51"/>
    </location>
</feature>
<dbReference type="Proteomes" id="UP000197138">
    <property type="component" value="Unassembled WGS sequence"/>
</dbReference>
<dbReference type="AlphaFoldDB" id="A0A218XGK1"/>
<comment type="caution">
    <text evidence="2">The sequence shown here is derived from an EMBL/GenBank/DDBJ whole genome shotgun (WGS) entry which is preliminary data.</text>
</comment>
<proteinExistence type="predicted"/>
<protein>
    <submittedName>
        <fullName evidence="2">Uncharacterized protein</fullName>
    </submittedName>
</protein>
<gene>
    <name evidence="2" type="ORF">CDL15_Pgr004287</name>
</gene>
<evidence type="ECO:0000313" key="3">
    <source>
        <dbReference type="Proteomes" id="UP000197138"/>
    </source>
</evidence>